<gene>
    <name evidence="1" type="ORF">CCACVL1_25093</name>
</gene>
<dbReference type="Proteomes" id="UP000188268">
    <property type="component" value="Unassembled WGS sequence"/>
</dbReference>
<dbReference type="EMBL" id="AWWV01014036">
    <property type="protein sequence ID" value="OMO59086.1"/>
    <property type="molecule type" value="Genomic_DNA"/>
</dbReference>
<protein>
    <submittedName>
        <fullName evidence="1">Uncharacterized protein</fullName>
    </submittedName>
</protein>
<accession>A0A1R3GLZ9</accession>
<name>A0A1R3GLZ9_COCAP</name>
<reference evidence="1 2" key="1">
    <citation type="submission" date="2013-09" db="EMBL/GenBank/DDBJ databases">
        <title>Corchorus capsularis genome sequencing.</title>
        <authorList>
            <person name="Alam M."/>
            <person name="Haque M.S."/>
            <person name="Islam M.S."/>
            <person name="Emdad E.M."/>
            <person name="Islam M.M."/>
            <person name="Ahmed B."/>
            <person name="Halim A."/>
            <person name="Hossen Q.M.M."/>
            <person name="Hossain M.Z."/>
            <person name="Ahmed R."/>
            <person name="Khan M.M."/>
            <person name="Islam R."/>
            <person name="Rashid M.M."/>
            <person name="Khan S.A."/>
            <person name="Rahman M.S."/>
            <person name="Alam M."/>
        </authorList>
    </citation>
    <scope>NUCLEOTIDE SEQUENCE [LARGE SCALE GENOMIC DNA]</scope>
    <source>
        <strain evidence="2">cv. CVL-1</strain>
        <tissue evidence="1">Whole seedling</tissue>
    </source>
</reference>
<dbReference type="AlphaFoldDB" id="A0A1R3GLZ9"/>
<keyword evidence="2" id="KW-1185">Reference proteome</keyword>
<organism evidence="1 2">
    <name type="scientific">Corchorus capsularis</name>
    <name type="common">Jute</name>
    <dbReference type="NCBI Taxonomy" id="210143"/>
    <lineage>
        <taxon>Eukaryota</taxon>
        <taxon>Viridiplantae</taxon>
        <taxon>Streptophyta</taxon>
        <taxon>Embryophyta</taxon>
        <taxon>Tracheophyta</taxon>
        <taxon>Spermatophyta</taxon>
        <taxon>Magnoliopsida</taxon>
        <taxon>eudicotyledons</taxon>
        <taxon>Gunneridae</taxon>
        <taxon>Pentapetalae</taxon>
        <taxon>rosids</taxon>
        <taxon>malvids</taxon>
        <taxon>Malvales</taxon>
        <taxon>Malvaceae</taxon>
        <taxon>Grewioideae</taxon>
        <taxon>Apeibeae</taxon>
        <taxon>Corchorus</taxon>
    </lineage>
</organism>
<sequence length="27" mass="2743">MASPMIAQMIETAPVSQVGAIITNATP</sequence>
<evidence type="ECO:0000313" key="1">
    <source>
        <dbReference type="EMBL" id="OMO59086.1"/>
    </source>
</evidence>
<proteinExistence type="predicted"/>
<comment type="caution">
    <text evidence="1">The sequence shown here is derived from an EMBL/GenBank/DDBJ whole genome shotgun (WGS) entry which is preliminary data.</text>
</comment>
<evidence type="ECO:0000313" key="2">
    <source>
        <dbReference type="Proteomes" id="UP000188268"/>
    </source>
</evidence>
<dbReference type="Gramene" id="OMO59086">
    <property type="protein sequence ID" value="OMO59086"/>
    <property type="gene ID" value="CCACVL1_25093"/>
</dbReference>